<accession>A0ABT5KZ85</accession>
<dbReference type="EMBL" id="JAQQXP010000001">
    <property type="protein sequence ID" value="MDC8830075.1"/>
    <property type="molecule type" value="Genomic_DNA"/>
</dbReference>
<dbReference type="PANTHER" id="PTHR46229">
    <property type="entry name" value="BOLA TRANSCRIPTION REGULATOR"/>
    <property type="match status" value="1"/>
</dbReference>
<protein>
    <submittedName>
        <fullName evidence="3">BolA family transcriptional regulator</fullName>
    </submittedName>
</protein>
<proteinExistence type="inferred from homology"/>
<evidence type="ECO:0000256" key="2">
    <source>
        <dbReference type="RuleBase" id="RU003860"/>
    </source>
</evidence>
<sequence length="85" mass="9565">MDTKEIETLLKEQLALAEVHVKGDGSHYSVIAVSDAFADMSRVKRQQVVYAPLNALIANGTLHAVSIKTYTEKDWQRERLLNLPQ</sequence>
<evidence type="ECO:0000313" key="3">
    <source>
        <dbReference type="EMBL" id="MDC8830075.1"/>
    </source>
</evidence>
<organism evidence="3 4">
    <name type="scientific">Alteromonas gilva</name>
    <dbReference type="NCBI Taxonomy" id="2987522"/>
    <lineage>
        <taxon>Bacteria</taxon>
        <taxon>Pseudomonadati</taxon>
        <taxon>Pseudomonadota</taxon>
        <taxon>Gammaproteobacteria</taxon>
        <taxon>Alteromonadales</taxon>
        <taxon>Alteromonadaceae</taxon>
        <taxon>Alteromonas/Salinimonas group</taxon>
        <taxon>Alteromonas</taxon>
    </lineage>
</organism>
<evidence type="ECO:0000313" key="4">
    <source>
        <dbReference type="Proteomes" id="UP001218788"/>
    </source>
</evidence>
<dbReference type="PIRSF" id="PIRSF003113">
    <property type="entry name" value="BolA"/>
    <property type="match status" value="1"/>
</dbReference>
<evidence type="ECO:0000256" key="1">
    <source>
        <dbReference type="ARBA" id="ARBA00005578"/>
    </source>
</evidence>
<dbReference type="InterPro" id="IPR050961">
    <property type="entry name" value="BolA/IbaG_stress_morph_reg"/>
</dbReference>
<dbReference type="PANTHER" id="PTHR46229:SF4">
    <property type="entry name" value="ACID STRESS PROTEIN IBAG"/>
    <property type="match status" value="1"/>
</dbReference>
<dbReference type="InterPro" id="IPR002634">
    <property type="entry name" value="BolA"/>
</dbReference>
<name>A0ABT5KZ85_9ALTE</name>
<keyword evidence="4" id="KW-1185">Reference proteome</keyword>
<dbReference type="Pfam" id="PF01722">
    <property type="entry name" value="BolA"/>
    <property type="match status" value="1"/>
</dbReference>
<dbReference type="Gene3D" id="3.30.300.90">
    <property type="entry name" value="BolA-like"/>
    <property type="match status" value="1"/>
</dbReference>
<gene>
    <name evidence="3" type="ORF">OIK42_04765</name>
</gene>
<dbReference type="Proteomes" id="UP001218788">
    <property type="component" value="Unassembled WGS sequence"/>
</dbReference>
<dbReference type="InterPro" id="IPR036065">
    <property type="entry name" value="BolA-like_sf"/>
</dbReference>
<comment type="caution">
    <text evidence="3">The sequence shown here is derived from an EMBL/GenBank/DDBJ whole genome shotgun (WGS) entry which is preliminary data.</text>
</comment>
<dbReference type="RefSeq" id="WP_273638789.1">
    <property type="nucleotide sequence ID" value="NZ_JAQQXP010000001.1"/>
</dbReference>
<reference evidence="3 4" key="1">
    <citation type="submission" date="2022-10" db="EMBL/GenBank/DDBJ databases">
        <title>Alteromonas sp. chi3 Genome sequencing.</title>
        <authorList>
            <person name="Park S."/>
        </authorList>
    </citation>
    <scope>NUCLEOTIDE SEQUENCE [LARGE SCALE GENOMIC DNA]</scope>
    <source>
        <strain evidence="4">chi3</strain>
    </source>
</reference>
<comment type="similarity">
    <text evidence="1 2">Belongs to the BolA/IbaG family.</text>
</comment>
<dbReference type="SUPFAM" id="SSF82657">
    <property type="entry name" value="BolA-like"/>
    <property type="match status" value="1"/>
</dbReference>